<protein>
    <submittedName>
        <fullName evidence="1">Uncharacterized protein</fullName>
    </submittedName>
</protein>
<gene>
    <name evidence="1" type="ORF">E8E12_009297</name>
</gene>
<accession>A0A9P5C1H1</accession>
<evidence type="ECO:0000313" key="1">
    <source>
        <dbReference type="EMBL" id="KAF3041162.1"/>
    </source>
</evidence>
<sequence>MVDQDQDRDPRDEIIASLRSELQLKEQREAEITKKYVDLLLELINNLPHQDQQALILLAIRRKYWIIESQVASRRAELKVPDQQFEARGIQYEQLQRRYRELSSTTNAFSAAPISQLSVYLSQGQFAGTIPPEAIP</sequence>
<dbReference type="AlphaFoldDB" id="A0A9P5C1H1"/>
<dbReference type="Proteomes" id="UP000758155">
    <property type="component" value="Unassembled WGS sequence"/>
</dbReference>
<keyword evidence="2" id="KW-1185">Reference proteome</keyword>
<organism evidence="1 2">
    <name type="scientific">Didymella heteroderae</name>
    <dbReference type="NCBI Taxonomy" id="1769908"/>
    <lineage>
        <taxon>Eukaryota</taxon>
        <taxon>Fungi</taxon>
        <taxon>Dikarya</taxon>
        <taxon>Ascomycota</taxon>
        <taxon>Pezizomycotina</taxon>
        <taxon>Dothideomycetes</taxon>
        <taxon>Pleosporomycetidae</taxon>
        <taxon>Pleosporales</taxon>
        <taxon>Pleosporineae</taxon>
        <taxon>Didymellaceae</taxon>
        <taxon>Didymella</taxon>
    </lineage>
</organism>
<dbReference type="EMBL" id="SWKV01000022">
    <property type="protein sequence ID" value="KAF3041162.1"/>
    <property type="molecule type" value="Genomic_DNA"/>
</dbReference>
<dbReference type="OrthoDB" id="10412223at2759"/>
<reference evidence="1" key="1">
    <citation type="submission" date="2019-04" db="EMBL/GenBank/DDBJ databases">
        <title>Sequencing of skin fungus with MAO and IRED activity.</title>
        <authorList>
            <person name="Marsaioli A.J."/>
            <person name="Bonatto J.M.C."/>
            <person name="Reis Junior O."/>
        </authorList>
    </citation>
    <scope>NUCLEOTIDE SEQUENCE</scope>
    <source>
        <strain evidence="1">28M1</strain>
    </source>
</reference>
<comment type="caution">
    <text evidence="1">The sequence shown here is derived from an EMBL/GenBank/DDBJ whole genome shotgun (WGS) entry which is preliminary data.</text>
</comment>
<name>A0A9P5C1H1_9PLEO</name>
<proteinExistence type="predicted"/>
<evidence type="ECO:0000313" key="2">
    <source>
        <dbReference type="Proteomes" id="UP000758155"/>
    </source>
</evidence>